<dbReference type="GO" id="GO:0005737">
    <property type="term" value="C:cytoplasm"/>
    <property type="evidence" value="ECO:0007669"/>
    <property type="project" value="TreeGrafter"/>
</dbReference>
<reference evidence="1 2" key="1">
    <citation type="journal article" date="2019" name="Nat. Med.">
        <title>A library of human gut bacterial isolates paired with longitudinal multiomics data enables mechanistic microbiome research.</title>
        <authorList>
            <person name="Poyet M."/>
            <person name="Groussin M."/>
            <person name="Gibbons S.M."/>
            <person name="Avila-Pacheco J."/>
            <person name="Jiang X."/>
            <person name="Kearney S.M."/>
            <person name="Perrotta A.R."/>
            <person name="Berdy B."/>
            <person name="Zhao S."/>
            <person name="Lieberman T.D."/>
            <person name="Swanson P.K."/>
            <person name="Smith M."/>
            <person name="Roesemann S."/>
            <person name="Alexander J.E."/>
            <person name="Rich S.A."/>
            <person name="Livny J."/>
            <person name="Vlamakis H."/>
            <person name="Clish C."/>
            <person name="Bullock K."/>
            <person name="Deik A."/>
            <person name="Scott J."/>
            <person name="Pierce K.A."/>
            <person name="Xavier R.J."/>
            <person name="Alm E.J."/>
        </authorList>
    </citation>
    <scope>NUCLEOTIDE SEQUENCE [LARGE SCALE GENOMIC DNA]</scope>
    <source>
        <strain evidence="1 2">BIOML-A25</strain>
    </source>
</reference>
<dbReference type="AlphaFoldDB" id="A0A7K1HGA0"/>
<dbReference type="RefSeq" id="WP_129943425.1">
    <property type="nucleotide sequence ID" value="NZ_RCYQ01000005.1"/>
</dbReference>
<dbReference type="InterPro" id="IPR051468">
    <property type="entry name" value="Fungal_SecMetab_SDRs"/>
</dbReference>
<name>A0A7K1HGA0_9BACT</name>
<dbReference type="Gene3D" id="3.40.50.720">
    <property type="entry name" value="NAD(P)-binding Rossmann-like Domain"/>
    <property type="match status" value="1"/>
</dbReference>
<dbReference type="SUPFAM" id="SSF51735">
    <property type="entry name" value="NAD(P)-binding Rossmann-fold domains"/>
    <property type="match status" value="1"/>
</dbReference>
<dbReference type="PRINTS" id="PR00081">
    <property type="entry name" value="GDHRDH"/>
</dbReference>
<organism evidence="1 2">
    <name type="scientific">Parabacteroides merdae</name>
    <dbReference type="NCBI Taxonomy" id="46503"/>
    <lineage>
        <taxon>Bacteria</taxon>
        <taxon>Pseudomonadati</taxon>
        <taxon>Bacteroidota</taxon>
        <taxon>Bacteroidia</taxon>
        <taxon>Bacteroidales</taxon>
        <taxon>Tannerellaceae</taxon>
        <taxon>Parabacteroides</taxon>
    </lineage>
</organism>
<dbReference type="Proteomes" id="UP000437446">
    <property type="component" value="Unassembled WGS sequence"/>
</dbReference>
<dbReference type="Pfam" id="PF13561">
    <property type="entry name" value="adh_short_C2"/>
    <property type="match status" value="1"/>
</dbReference>
<dbReference type="PANTHER" id="PTHR43544:SF2">
    <property type="entry name" value="OXIDOREDUCTASE"/>
    <property type="match status" value="1"/>
</dbReference>
<dbReference type="Pfam" id="PF00106">
    <property type="entry name" value="adh_short"/>
    <property type="match status" value="1"/>
</dbReference>
<evidence type="ECO:0000313" key="1">
    <source>
        <dbReference type="EMBL" id="MTU29621.1"/>
    </source>
</evidence>
<dbReference type="EMBL" id="WNCR01000004">
    <property type="protein sequence ID" value="MTU29621.1"/>
    <property type="molecule type" value="Genomic_DNA"/>
</dbReference>
<gene>
    <name evidence="1" type="ORF">GMD66_10470</name>
</gene>
<dbReference type="InterPro" id="IPR036291">
    <property type="entry name" value="NAD(P)-bd_dom_sf"/>
</dbReference>
<accession>A0A7K1HGA0</accession>
<proteinExistence type="predicted"/>
<evidence type="ECO:0000313" key="2">
    <source>
        <dbReference type="Proteomes" id="UP000437446"/>
    </source>
</evidence>
<protein>
    <submittedName>
        <fullName evidence="1">SDR family NAD(P)-dependent oxidoreductase</fullName>
    </submittedName>
</protein>
<dbReference type="InterPro" id="IPR002347">
    <property type="entry name" value="SDR_fam"/>
</dbReference>
<dbReference type="PANTHER" id="PTHR43544">
    <property type="entry name" value="SHORT-CHAIN DEHYDROGENASE/REDUCTASE"/>
    <property type="match status" value="1"/>
</dbReference>
<sequence>MCSKCFAINRQKQLQLQRKDFSMAGMVALVTGGRIKIGYQTALSLLRKGATVIITTRFPVDAAERYCKENDFQEWENRLLIYGIDFRDIRKVESMIAWMNARLPYLNILINNAAQTIARPEAYYQYLRVLENRENRRLTFHTEKVLKYYLAQKKNNELTVCTPSSRMIDSDGFLVDLRKCNSWISKAWDISTKEFLEVQLVNVTAPFLLCSRLVELMKKAPSREKFIVNVSAMEGRFSKKNKNPFHPHTNMAKAALNMMTRTIAKDYRHYGIYVNSVDTGWITDENPYPIAKKNAENGFIPPLTVIDGAARVCDPFLSYLYSDKKRLPKYGLFLKDYHRIKW</sequence>
<comment type="caution">
    <text evidence="1">The sequence shown here is derived from an EMBL/GenBank/DDBJ whole genome shotgun (WGS) entry which is preliminary data.</text>
</comment>
<dbReference type="GO" id="GO:0016491">
    <property type="term" value="F:oxidoreductase activity"/>
    <property type="evidence" value="ECO:0007669"/>
    <property type="project" value="TreeGrafter"/>
</dbReference>
<dbReference type="CDD" id="cd05233">
    <property type="entry name" value="SDR_c"/>
    <property type="match status" value="1"/>
</dbReference>